<dbReference type="SUPFAM" id="SSF53098">
    <property type="entry name" value="Ribonuclease H-like"/>
    <property type="match status" value="2"/>
</dbReference>
<evidence type="ECO:0000256" key="6">
    <source>
        <dbReference type="ARBA" id="ARBA00022801"/>
    </source>
</evidence>
<dbReference type="InParanoid" id="A0A061F6H8"/>
<gene>
    <name evidence="11" type="ORF">TCM_031483</name>
</gene>
<dbReference type="CDD" id="cd00303">
    <property type="entry name" value="retropepsin_like"/>
    <property type="match status" value="1"/>
</dbReference>
<dbReference type="InterPro" id="IPR002156">
    <property type="entry name" value="RNaseH_domain"/>
</dbReference>
<dbReference type="InterPro" id="IPR041373">
    <property type="entry name" value="RT_RNaseH"/>
</dbReference>
<keyword evidence="5" id="KW-0255">Endonuclease</keyword>
<protein>
    <recommendedName>
        <fullName evidence="1">RNA-directed DNA polymerase</fullName>
        <ecNumber evidence="1">2.7.7.49</ecNumber>
    </recommendedName>
</protein>
<dbReference type="InterPro" id="IPR021109">
    <property type="entry name" value="Peptidase_aspartic_dom_sf"/>
</dbReference>
<dbReference type="InterPro" id="IPR043128">
    <property type="entry name" value="Rev_trsase/Diguanyl_cyclase"/>
</dbReference>
<evidence type="ECO:0000313" key="12">
    <source>
        <dbReference type="Proteomes" id="UP000026915"/>
    </source>
</evidence>
<dbReference type="GO" id="GO:0003676">
    <property type="term" value="F:nucleic acid binding"/>
    <property type="evidence" value="ECO:0007669"/>
    <property type="project" value="InterPro"/>
</dbReference>
<dbReference type="InterPro" id="IPR001584">
    <property type="entry name" value="Integrase_cat-core"/>
</dbReference>
<dbReference type="PANTHER" id="PTHR48475">
    <property type="entry name" value="RIBONUCLEASE H"/>
    <property type="match status" value="1"/>
</dbReference>
<dbReference type="GO" id="GO:0003964">
    <property type="term" value="F:RNA-directed DNA polymerase activity"/>
    <property type="evidence" value="ECO:0007669"/>
    <property type="project" value="UniProtKB-KW"/>
</dbReference>
<name>A0A061F6H8_THECC</name>
<dbReference type="Pfam" id="PF13456">
    <property type="entry name" value="RVT_3"/>
    <property type="match status" value="1"/>
</dbReference>
<evidence type="ECO:0000256" key="7">
    <source>
        <dbReference type="ARBA" id="ARBA00022918"/>
    </source>
</evidence>
<evidence type="ECO:0000259" key="10">
    <source>
        <dbReference type="PROSITE" id="PS50994"/>
    </source>
</evidence>
<keyword evidence="6" id="KW-0378">Hydrolase</keyword>
<dbReference type="InterPro" id="IPR043502">
    <property type="entry name" value="DNA/RNA_pol_sf"/>
</dbReference>
<dbReference type="HOGENOM" id="CLU_241354_0_0_1"/>
<evidence type="ECO:0000256" key="4">
    <source>
        <dbReference type="ARBA" id="ARBA00022722"/>
    </source>
</evidence>
<dbReference type="OMA" id="DCHARER"/>
<dbReference type="GO" id="GO:0004523">
    <property type="term" value="F:RNA-DNA hybrid ribonuclease activity"/>
    <property type="evidence" value="ECO:0007669"/>
    <property type="project" value="InterPro"/>
</dbReference>
<evidence type="ECO:0000256" key="9">
    <source>
        <dbReference type="SAM" id="MobiDB-lite"/>
    </source>
</evidence>
<feature type="compositionally biased region" description="Basic and acidic residues" evidence="9">
    <location>
        <begin position="897"/>
        <end position="915"/>
    </location>
</feature>
<keyword evidence="12" id="KW-1185">Reference proteome</keyword>
<feature type="region of interest" description="Disordered" evidence="9">
    <location>
        <begin position="895"/>
        <end position="929"/>
    </location>
</feature>
<evidence type="ECO:0000313" key="11">
    <source>
        <dbReference type="EMBL" id="EOY12975.1"/>
    </source>
</evidence>
<feature type="compositionally biased region" description="Basic and acidic residues" evidence="9">
    <location>
        <begin position="1974"/>
        <end position="1984"/>
    </location>
</feature>
<dbReference type="Gene3D" id="3.30.420.10">
    <property type="entry name" value="Ribonuclease H-like superfamily/Ribonuclease H"/>
    <property type="match status" value="2"/>
</dbReference>
<organism evidence="11 12">
    <name type="scientific">Theobroma cacao</name>
    <name type="common">Cacao</name>
    <name type="synonym">Cocoa</name>
    <dbReference type="NCBI Taxonomy" id="3641"/>
    <lineage>
        <taxon>Eukaryota</taxon>
        <taxon>Viridiplantae</taxon>
        <taxon>Streptophyta</taxon>
        <taxon>Embryophyta</taxon>
        <taxon>Tracheophyta</taxon>
        <taxon>Spermatophyta</taxon>
        <taxon>Magnoliopsida</taxon>
        <taxon>eudicotyledons</taxon>
        <taxon>Gunneridae</taxon>
        <taxon>Pentapetalae</taxon>
        <taxon>rosids</taxon>
        <taxon>malvids</taxon>
        <taxon>Malvales</taxon>
        <taxon>Malvaceae</taxon>
        <taxon>Byttnerioideae</taxon>
        <taxon>Theobroma</taxon>
    </lineage>
</organism>
<keyword evidence="3" id="KW-0548">Nucleotidyltransferase</keyword>
<evidence type="ECO:0000256" key="5">
    <source>
        <dbReference type="ARBA" id="ARBA00022759"/>
    </source>
</evidence>
<dbReference type="InterPro" id="IPR056647">
    <property type="entry name" value="DUF7745"/>
</dbReference>
<sequence length="1989" mass="229330">MASSSAGPLNIYRNDYEIELQMGQIQQEKGDCLTQGHVPTIPERVHLDLQQNDFTEMVGIWEQWRCAHRDNFQNKYGHIAWLLYVDMTPTIEEYSSLLRIDHMQPDKIYWRAQKMGHRRKLVKLLEMTTVEVDQHLKKKRDAKCLPWSFLNGYIKKHMEDEQGLLAFAMAIYGLVVFPKVLGHVEVSVIDFFDQLDYKRKEEWVANLRRLMSVEVTWRAPWMLRMQVMYKCGDKPWVPLMGPWGAISYASIMGRVTDEVTTGYHTWHDQRVKDVVCPPKNPSKHPINPEPQDVLLESELTRKRLENEMMNMKRRHEDELKEVKKETTRKVRMALEERDEWQSKFEEVSMANSSLIARMQELQSVNNALQHEIREMAFRTGVMVDKTEELRREILLEDELSERLIDHLKMIKERERQGVLVHQKTFNRQKPIQTLWPPPTYAQQRPIGGANPSDPISVPDLDDPKEQEKLKCGTVESKDNFDTHKKFELFEERLRMIEGMGMYCSMDAIELYLAPDVVILPKFKVPDFEKYDGTKCPVTHITMYCRRMAAYAHNGKLFIHCFQDSLTGAAYKHVTDMAPDHLSLQNMKKKPTESFKEYAQKWRNVASQVQPPLIEKKTTVMFVNTLRAPYYERLVGSATKNFADMRWYDTFTYCDYHYGIEGHSIENCTTFKHKVQGLIKAGILNFEKKPKQNVNNNLLPNHAGAGVNAIEREVYVKRNIREVETPMEKVFEALVKANMLEVWPKCPNVNDSRDIQRLCCLYHKGCVGHLIHDCSSFRKDVQRMMDESRIEFYMEASESAVNMISNESTHPMKIKPLTIFYEPIREFVEDRTHAKMIIEVPKPFPYKNDKAVPWNYNCSVQVSKAEKWIAESQNDAANITSVGGITRSGHCYSPKALENLKNEKEKEKEQSLREENVQPPKSTDGSKGPVNEKEAAEFLKFIKHSEYNVIEQLNSDEEILSEGRGNYKALHITTKCKGCIAAKVLLDNGSSLNVMPMRILAHLPINMSYMQKSQMIVRAFNGIRREVVGDIEIPIEIGPCTFTIEFQVMDIAPSYNCLLGRPWIHMAGAIPSSLHQKVKFIVDGKIVYVNGEEDLLISKPTDTPYVEAAEEVLECFFRSFEFVNTTYVGEETTAPIPRLSKTTKMVVSQIVGKGYRAGVRLRIELQGIRRPIRATKNEERFGLGYKPTKKEREKMIAERRKERLALFKGHELEIQGMTYPHLYETFRFGGCIFLESPTIGSRELVSALGEAFSDLSICATEEAEEHLGNVDGIPTTYLWPSNLKLNSWTTMSLPVTCDSISKEVEVYVDDMIVKARKTEDHTTNLERLFKSEREIEVDPDKVQAIRNLPLPKTQKEVRGFLGRLNYIAWFISQLTLKCDPIFELFRKHNPRAWNEECQVAFDKVKEYLLSPPILVPLVAGRPLILYLTVNEGSMGCVLGQHDETGKKERGVYYLSKKFTEYESKYFSLEKMCSALAWTAHRLKQYMLYHTTWLIAKLDPIKYIFEKPSLSRRVARWQVLLSEYDIVYVSQKTIKGSAIPDFLAERVKEDYEPMEFEFPNEDLMSICQINEEESEEKESWKMFFDGASNALGHGIGVVLVSPEGDHYPVIAKLNFYCTNNVAEYEACVMGLQVAIERKIHVLEVYGDSALNQMADALTTLAAMFKVGADVNIQPIMINLREYPAHCFSVEKEVDGKSWFHDIVHYLKFQQYLEQSSENDKKTIRRLAMNFILDGAILYKRSRDQVLLRCVDSTKARRIVEEVHERICGAHASGHMLARQVMREGNLNGLMMKEVCVKFKIKHHNSTPYRSKMNGAVEVANKNIKRIIEKMTDVYKDWHEKLPFALHAYRITVRTSTGATPFSLVYEMEAVLPIEVEIPSLQKGGDESGFQGRARLGHHRQVERGSGSLACVVDVKTSDKSAPRIDCHARERRAEQRNRERSGCRRNERKSEPSAAASDPAKGGRQEPWVPSPVGGGEKRESMREQMKIYFF</sequence>
<evidence type="ECO:0000256" key="1">
    <source>
        <dbReference type="ARBA" id="ARBA00012493"/>
    </source>
</evidence>
<dbReference type="EMBL" id="CM001885">
    <property type="protein sequence ID" value="EOY12975.1"/>
    <property type="molecule type" value="Genomic_DNA"/>
</dbReference>
<accession>A0A061F6H8</accession>
<keyword evidence="2" id="KW-0808">Transferase</keyword>
<feature type="compositionally biased region" description="Basic and acidic residues" evidence="9">
    <location>
        <begin position="1919"/>
        <end position="1949"/>
    </location>
</feature>
<dbReference type="InterPro" id="IPR036397">
    <property type="entry name" value="RNaseH_sf"/>
</dbReference>
<feature type="region of interest" description="Disordered" evidence="9">
    <location>
        <begin position="431"/>
        <end position="464"/>
    </location>
</feature>
<dbReference type="InterPro" id="IPR012337">
    <property type="entry name" value="RNaseH-like_sf"/>
</dbReference>
<dbReference type="eggNOG" id="KOG0017">
    <property type="taxonomic scope" value="Eukaryota"/>
</dbReference>
<proteinExistence type="predicted"/>
<evidence type="ECO:0000256" key="2">
    <source>
        <dbReference type="ARBA" id="ARBA00022679"/>
    </source>
</evidence>
<reference evidence="11 12" key="1">
    <citation type="journal article" date="2013" name="Genome Biol.">
        <title>The genome sequence of the most widely cultivated cacao type and its use to identify candidate genes regulating pod color.</title>
        <authorList>
            <person name="Motamayor J.C."/>
            <person name="Mockaitis K."/>
            <person name="Schmutz J."/>
            <person name="Haiminen N."/>
            <person name="Iii D.L."/>
            <person name="Cornejo O."/>
            <person name="Findley S.D."/>
            <person name="Zheng P."/>
            <person name="Utro F."/>
            <person name="Royaert S."/>
            <person name="Saski C."/>
            <person name="Jenkins J."/>
            <person name="Podicheti R."/>
            <person name="Zhao M."/>
            <person name="Scheffler B.E."/>
            <person name="Stack J.C."/>
            <person name="Feltus F.A."/>
            <person name="Mustiga G.M."/>
            <person name="Amores F."/>
            <person name="Phillips W."/>
            <person name="Marelli J.P."/>
            <person name="May G.D."/>
            <person name="Shapiro H."/>
            <person name="Ma J."/>
            <person name="Bustamante C.D."/>
            <person name="Schnell R.J."/>
            <person name="Main D."/>
            <person name="Gilbert D."/>
            <person name="Parida L."/>
            <person name="Kuhn D.N."/>
        </authorList>
    </citation>
    <scope>NUCLEOTIDE SEQUENCE [LARGE SCALE GENOMIC DNA]</scope>
    <source>
        <strain evidence="12">cv. Matina 1-6</strain>
    </source>
</reference>
<dbReference type="Proteomes" id="UP000026915">
    <property type="component" value="Chromosome 7"/>
</dbReference>
<dbReference type="Gene3D" id="3.30.70.270">
    <property type="match status" value="1"/>
</dbReference>
<dbReference type="GO" id="GO:0015074">
    <property type="term" value="P:DNA integration"/>
    <property type="evidence" value="ECO:0007669"/>
    <property type="project" value="InterPro"/>
</dbReference>
<feature type="domain" description="Integrase catalytic" evidence="10">
    <location>
        <begin position="1677"/>
        <end position="1866"/>
    </location>
</feature>
<dbReference type="PANTHER" id="PTHR48475:SF1">
    <property type="entry name" value="RNASE H TYPE-1 DOMAIN-CONTAINING PROTEIN"/>
    <property type="match status" value="1"/>
</dbReference>
<keyword evidence="7" id="KW-0695">RNA-directed DNA polymerase</keyword>
<dbReference type="Pfam" id="PF24924">
    <property type="entry name" value="DUF7745"/>
    <property type="match status" value="2"/>
</dbReference>
<dbReference type="SUPFAM" id="SSF56672">
    <property type="entry name" value="DNA/RNA polymerases"/>
    <property type="match status" value="1"/>
</dbReference>
<keyword evidence="4" id="KW-0540">Nuclease</keyword>
<feature type="region of interest" description="Disordered" evidence="9">
    <location>
        <begin position="1919"/>
        <end position="1984"/>
    </location>
</feature>
<feature type="coiled-coil region" evidence="8">
    <location>
        <begin position="294"/>
        <end position="371"/>
    </location>
</feature>
<evidence type="ECO:0000256" key="8">
    <source>
        <dbReference type="SAM" id="Coils"/>
    </source>
</evidence>
<dbReference type="EC" id="2.7.7.49" evidence="1"/>
<dbReference type="SUPFAM" id="SSF50630">
    <property type="entry name" value="Acid proteases"/>
    <property type="match status" value="1"/>
</dbReference>
<dbReference type="Pfam" id="PF17917">
    <property type="entry name" value="RT_RNaseH"/>
    <property type="match status" value="1"/>
</dbReference>
<keyword evidence="8" id="KW-0175">Coiled coil</keyword>
<evidence type="ECO:0000256" key="3">
    <source>
        <dbReference type="ARBA" id="ARBA00022695"/>
    </source>
</evidence>
<dbReference type="Gene3D" id="2.40.70.10">
    <property type="entry name" value="Acid Proteases"/>
    <property type="match status" value="1"/>
</dbReference>
<dbReference type="PROSITE" id="PS50994">
    <property type="entry name" value="INTEGRASE"/>
    <property type="match status" value="1"/>
</dbReference>
<dbReference type="Gramene" id="EOY12975">
    <property type="protein sequence ID" value="EOY12975"/>
    <property type="gene ID" value="TCM_031483"/>
</dbReference>